<reference evidence="3" key="1">
    <citation type="submission" date="2016-06" db="UniProtKB">
        <authorList>
            <consortium name="WormBaseParasite"/>
        </authorList>
    </citation>
    <scope>IDENTIFICATION</scope>
</reference>
<proteinExistence type="predicted"/>
<dbReference type="AlphaFoldDB" id="A0A183JXW5"/>
<dbReference type="Proteomes" id="UP000279833">
    <property type="component" value="Unassembled WGS sequence"/>
</dbReference>
<sequence>MSLIGICEYCMYCLDITLIHEHSKQRWIVASSGIQDARFVLFGTRQLDVSASQSRCSLWDSNPVPFASSVYKACDLRQYLGSPHIMHVCQQETDQLSPTQQWETTSK</sequence>
<protein>
    <submittedName>
        <fullName evidence="3">Ricin B-type lectin domain-containing protein</fullName>
    </submittedName>
</protein>
<name>A0A183JXW5_9TREM</name>
<dbReference type="EMBL" id="UZAK01032385">
    <property type="protein sequence ID" value="VDP26745.1"/>
    <property type="molecule type" value="Genomic_DNA"/>
</dbReference>
<gene>
    <name evidence="1" type="ORF">SCUD_LOCUS7563</name>
</gene>
<accession>A0A183JXW5</accession>
<keyword evidence="2" id="KW-1185">Reference proteome</keyword>
<dbReference type="WBParaSite" id="SCUD_0000756301-mRNA-1">
    <property type="protein sequence ID" value="SCUD_0000756301-mRNA-1"/>
    <property type="gene ID" value="SCUD_0000756301"/>
</dbReference>
<reference evidence="1 2" key="2">
    <citation type="submission" date="2018-11" db="EMBL/GenBank/DDBJ databases">
        <authorList>
            <consortium name="Pathogen Informatics"/>
        </authorList>
    </citation>
    <scope>NUCLEOTIDE SEQUENCE [LARGE SCALE GENOMIC DNA]</scope>
    <source>
        <strain evidence="1">Dakar</strain>
        <strain evidence="2">Dakar, Senegal</strain>
    </source>
</reference>
<evidence type="ECO:0000313" key="3">
    <source>
        <dbReference type="WBParaSite" id="SCUD_0000756301-mRNA-1"/>
    </source>
</evidence>
<organism evidence="3">
    <name type="scientific">Schistosoma curassoni</name>
    <dbReference type="NCBI Taxonomy" id="6186"/>
    <lineage>
        <taxon>Eukaryota</taxon>
        <taxon>Metazoa</taxon>
        <taxon>Spiralia</taxon>
        <taxon>Lophotrochozoa</taxon>
        <taxon>Platyhelminthes</taxon>
        <taxon>Trematoda</taxon>
        <taxon>Digenea</taxon>
        <taxon>Strigeidida</taxon>
        <taxon>Schistosomatoidea</taxon>
        <taxon>Schistosomatidae</taxon>
        <taxon>Schistosoma</taxon>
    </lineage>
</organism>
<evidence type="ECO:0000313" key="1">
    <source>
        <dbReference type="EMBL" id="VDP26745.1"/>
    </source>
</evidence>
<evidence type="ECO:0000313" key="2">
    <source>
        <dbReference type="Proteomes" id="UP000279833"/>
    </source>
</evidence>